<evidence type="ECO:0000313" key="8">
    <source>
        <dbReference type="EMBL" id="CAE2321302.1"/>
    </source>
</evidence>
<feature type="domain" description="RWP-RK" evidence="7">
    <location>
        <begin position="383"/>
        <end position="473"/>
    </location>
</feature>
<dbReference type="PANTHER" id="PTHR45978">
    <property type="entry name" value="SPX DOMAIN-CONTAINING PROTEIN 3"/>
    <property type="match status" value="1"/>
</dbReference>
<evidence type="ECO:0000256" key="1">
    <source>
        <dbReference type="ARBA" id="ARBA00023015"/>
    </source>
</evidence>
<dbReference type="PANTHER" id="PTHR45978:SF7">
    <property type="entry name" value="SPX DOMAIN-CONTAINING PROTEIN 4"/>
    <property type="match status" value="1"/>
</dbReference>
<evidence type="ECO:0000256" key="3">
    <source>
        <dbReference type="ARBA" id="ARBA00023163"/>
    </source>
</evidence>
<name>A0A7S4P232_GUITH</name>
<evidence type="ECO:0008006" key="9">
    <source>
        <dbReference type="Google" id="ProtNLM"/>
    </source>
</evidence>
<feature type="domain" description="SPX" evidence="6">
    <location>
        <begin position="1"/>
        <end position="158"/>
    </location>
</feature>
<keyword evidence="4" id="KW-0539">Nucleus</keyword>
<dbReference type="PROSITE" id="PS51382">
    <property type="entry name" value="SPX"/>
    <property type="match status" value="1"/>
</dbReference>
<feature type="region of interest" description="Disordered" evidence="5">
    <location>
        <begin position="303"/>
        <end position="322"/>
    </location>
</feature>
<keyword evidence="3" id="KW-0804">Transcription</keyword>
<protein>
    <recommendedName>
        <fullName evidence="9">RWP-RK domain-containing protein</fullName>
    </recommendedName>
</protein>
<dbReference type="CDD" id="cd14447">
    <property type="entry name" value="SPX"/>
    <property type="match status" value="1"/>
</dbReference>
<reference evidence="8" key="1">
    <citation type="submission" date="2021-01" db="EMBL/GenBank/DDBJ databases">
        <authorList>
            <person name="Corre E."/>
            <person name="Pelletier E."/>
            <person name="Niang G."/>
            <person name="Scheremetjew M."/>
            <person name="Finn R."/>
            <person name="Kale V."/>
            <person name="Holt S."/>
            <person name="Cochrane G."/>
            <person name="Meng A."/>
            <person name="Brown T."/>
            <person name="Cohen L."/>
        </authorList>
    </citation>
    <scope>NUCLEOTIDE SEQUENCE</scope>
    <source>
        <strain evidence="8">CCMP 2712</strain>
    </source>
</reference>
<dbReference type="GO" id="GO:0016036">
    <property type="term" value="P:cellular response to phosphate starvation"/>
    <property type="evidence" value="ECO:0007669"/>
    <property type="project" value="InterPro"/>
</dbReference>
<feature type="region of interest" description="Disordered" evidence="5">
    <location>
        <begin position="197"/>
        <end position="237"/>
    </location>
</feature>
<keyword evidence="2" id="KW-0238">DNA-binding</keyword>
<feature type="compositionally biased region" description="Polar residues" evidence="5">
    <location>
        <begin position="303"/>
        <end position="314"/>
    </location>
</feature>
<evidence type="ECO:0000256" key="2">
    <source>
        <dbReference type="ARBA" id="ARBA00023125"/>
    </source>
</evidence>
<organism evidence="8">
    <name type="scientific">Guillardia theta</name>
    <name type="common">Cryptophyte</name>
    <name type="synonym">Cryptomonas phi</name>
    <dbReference type="NCBI Taxonomy" id="55529"/>
    <lineage>
        <taxon>Eukaryota</taxon>
        <taxon>Cryptophyceae</taxon>
        <taxon>Pyrenomonadales</taxon>
        <taxon>Geminigeraceae</taxon>
        <taxon>Guillardia</taxon>
    </lineage>
</organism>
<feature type="compositionally biased region" description="Polar residues" evidence="5">
    <location>
        <begin position="197"/>
        <end position="220"/>
    </location>
</feature>
<proteinExistence type="predicted"/>
<dbReference type="InterPro" id="IPR031142">
    <property type="entry name" value="SPX_prot"/>
</dbReference>
<dbReference type="PROSITE" id="PS51519">
    <property type="entry name" value="RWP_RK"/>
    <property type="match status" value="1"/>
</dbReference>
<dbReference type="AlphaFoldDB" id="A0A7S4P232"/>
<evidence type="ECO:0000259" key="6">
    <source>
        <dbReference type="PROSITE" id="PS51382"/>
    </source>
</evidence>
<accession>A0A7S4P232</accession>
<evidence type="ECO:0000256" key="5">
    <source>
        <dbReference type="SAM" id="MobiDB-lite"/>
    </source>
</evidence>
<evidence type="ECO:0000259" key="7">
    <source>
        <dbReference type="PROSITE" id="PS51519"/>
    </source>
</evidence>
<sequence length="495" mass="55231">MKFGQRMRAEEAACLLGNRLELADRFVNYKCLKKLIKPLTAQTDSASQEAHEQTFVRALLHEINQVNDFFVNKESEYCDYMTNKLGERVRILEHKNFGEESFRADPECLRTLLNDIAAFAVKVQNLRRYAIVNALAVVKITKKHDKHSMDPLQPKVIKAMEDFAFFSSSRFPNLLNSTESLLERFTNRPKPLSLTQYSKSWRTASPAGSVSSDDLSSPQVMTPLGPGQPELNDGTSLSLWNRGMQEADNLISSKLHFQPLSDPALRRSAESQMLPSFKDSAFMGGKAHSASTNHVSFQLTANRNADASRSSPDRNSSLPSLNFSSLVGNQTAADIVMASSSKVFGGDGEDSTFADSLLKKNSKVEILEVKPRLRRRSWGQGGKQALGGRPLHDMDTTIVPVKLSTELLRQHFDMPLNDAARKLGICATAIKKVCRKMGIRQWPFQRLKPIQRRLAKLRSQPSMLPEVAMELEALEAQRAALLAGQEIDDADLPKD</sequence>
<keyword evidence="1" id="KW-0805">Transcription regulation</keyword>
<gene>
    <name evidence="8" type="ORF">GTHE00462_LOCUS27447</name>
</gene>
<dbReference type="GO" id="GO:0003677">
    <property type="term" value="F:DNA binding"/>
    <property type="evidence" value="ECO:0007669"/>
    <property type="project" value="UniProtKB-KW"/>
</dbReference>
<evidence type="ECO:0000256" key="4">
    <source>
        <dbReference type="ARBA" id="ARBA00023242"/>
    </source>
</evidence>
<dbReference type="InterPro" id="IPR004331">
    <property type="entry name" value="SPX_dom"/>
</dbReference>
<dbReference type="Pfam" id="PF02042">
    <property type="entry name" value="RWP-RK"/>
    <property type="match status" value="1"/>
</dbReference>
<dbReference type="EMBL" id="HBKN01035204">
    <property type="protein sequence ID" value="CAE2321302.1"/>
    <property type="molecule type" value="Transcribed_RNA"/>
</dbReference>
<dbReference type="InterPro" id="IPR003035">
    <property type="entry name" value="RWP-RK_dom"/>
</dbReference>